<comment type="caution">
    <text evidence="1">The sequence shown here is derived from an EMBL/GenBank/DDBJ whole genome shotgun (WGS) entry which is preliminary data.</text>
</comment>
<proteinExistence type="predicted"/>
<dbReference type="Gene3D" id="3.40.50.300">
    <property type="entry name" value="P-loop containing nucleotide triphosphate hydrolases"/>
    <property type="match status" value="1"/>
</dbReference>
<dbReference type="SUPFAM" id="SSF52540">
    <property type="entry name" value="P-loop containing nucleoside triphosphate hydrolases"/>
    <property type="match status" value="1"/>
</dbReference>
<evidence type="ECO:0000313" key="2">
    <source>
        <dbReference type="Proteomes" id="UP000792457"/>
    </source>
</evidence>
<dbReference type="AlphaFoldDB" id="A0A8K0P2J2"/>
<dbReference type="EMBL" id="KZ308503">
    <property type="protein sequence ID" value="KAG8230677.1"/>
    <property type="molecule type" value="Genomic_DNA"/>
</dbReference>
<organism evidence="1 2">
    <name type="scientific">Ladona fulva</name>
    <name type="common">Scarce chaser dragonfly</name>
    <name type="synonym">Libellula fulva</name>
    <dbReference type="NCBI Taxonomy" id="123851"/>
    <lineage>
        <taxon>Eukaryota</taxon>
        <taxon>Metazoa</taxon>
        <taxon>Ecdysozoa</taxon>
        <taxon>Arthropoda</taxon>
        <taxon>Hexapoda</taxon>
        <taxon>Insecta</taxon>
        <taxon>Pterygota</taxon>
        <taxon>Palaeoptera</taxon>
        <taxon>Odonata</taxon>
        <taxon>Epiprocta</taxon>
        <taxon>Anisoptera</taxon>
        <taxon>Libelluloidea</taxon>
        <taxon>Libellulidae</taxon>
        <taxon>Ladona</taxon>
    </lineage>
</organism>
<reference evidence="1" key="1">
    <citation type="submission" date="2013-04" db="EMBL/GenBank/DDBJ databases">
        <authorList>
            <person name="Qu J."/>
            <person name="Murali S.C."/>
            <person name="Bandaranaike D."/>
            <person name="Bellair M."/>
            <person name="Blankenburg K."/>
            <person name="Chao H."/>
            <person name="Dinh H."/>
            <person name="Doddapaneni H."/>
            <person name="Downs B."/>
            <person name="Dugan-Rocha S."/>
            <person name="Elkadiri S."/>
            <person name="Gnanaolivu R.D."/>
            <person name="Hernandez B."/>
            <person name="Javaid M."/>
            <person name="Jayaseelan J.C."/>
            <person name="Lee S."/>
            <person name="Li M."/>
            <person name="Ming W."/>
            <person name="Munidasa M."/>
            <person name="Muniz J."/>
            <person name="Nguyen L."/>
            <person name="Ongeri F."/>
            <person name="Osuji N."/>
            <person name="Pu L.-L."/>
            <person name="Puazo M."/>
            <person name="Qu C."/>
            <person name="Quiroz J."/>
            <person name="Raj R."/>
            <person name="Weissenberger G."/>
            <person name="Xin Y."/>
            <person name="Zou X."/>
            <person name="Han Y."/>
            <person name="Richards S."/>
            <person name="Worley K."/>
            <person name="Muzny D."/>
            <person name="Gibbs R."/>
        </authorList>
    </citation>
    <scope>NUCLEOTIDE SEQUENCE</scope>
    <source>
        <strain evidence="1">Sampled in the wild</strain>
    </source>
</reference>
<sequence>MLWRGNFKFDLSIENSIAHPFDDIVVKYSKQRYIFTRLIQCKNKESGEFSDFDLKDSKRGYSLLKYLRGFHTNIRNNFSDDYELILCTNARCTSAGVLNLDALNDQDLIADNDFSIPVYNFTQNFKDIYRNECPYELTSSCEEFFGKLRFWVTPNTKEMKTVVLNELKKMYDREVAEISYFFLLEAYRNVLEDVKVSTSPKNVNRKTKGITHEYLTELHKKVMKICNSRIWYEMCDPKADFHGMDDYLKLLKSYGGSAAIVGPEGAGKTELAIKFASDEKPDNCIFIDSKDEDTFRKSVHTLAFYVLRIKPEDFEDDAKELQAVLEEVNDFFLGSKTIFIFDDVKDDFKYATIFSSHQVIITSGEENLNFDPKIVLNGFKATEAEDFVLNHLPEEERQTVSKLTKFCDYNPQRIRQAVDIIKGTIKLRELYGGTFGVEEFLEMNEPQQS</sequence>
<keyword evidence="2" id="KW-1185">Reference proteome</keyword>
<protein>
    <submittedName>
        <fullName evidence="1">Uncharacterized protein</fullName>
    </submittedName>
</protein>
<name>A0A8K0P2J2_LADFU</name>
<reference evidence="1" key="2">
    <citation type="submission" date="2017-10" db="EMBL/GenBank/DDBJ databases">
        <title>Ladona fulva Genome sequencing and assembly.</title>
        <authorList>
            <person name="Murali S."/>
            <person name="Richards S."/>
            <person name="Bandaranaike D."/>
            <person name="Bellair M."/>
            <person name="Blankenburg K."/>
            <person name="Chao H."/>
            <person name="Dinh H."/>
            <person name="Doddapaneni H."/>
            <person name="Dugan-Rocha S."/>
            <person name="Elkadiri S."/>
            <person name="Gnanaolivu R."/>
            <person name="Hernandez B."/>
            <person name="Skinner E."/>
            <person name="Javaid M."/>
            <person name="Lee S."/>
            <person name="Li M."/>
            <person name="Ming W."/>
            <person name="Munidasa M."/>
            <person name="Muniz J."/>
            <person name="Nguyen L."/>
            <person name="Hughes D."/>
            <person name="Osuji N."/>
            <person name="Pu L.-L."/>
            <person name="Puazo M."/>
            <person name="Qu C."/>
            <person name="Quiroz J."/>
            <person name="Raj R."/>
            <person name="Weissenberger G."/>
            <person name="Xin Y."/>
            <person name="Zou X."/>
            <person name="Han Y."/>
            <person name="Worley K."/>
            <person name="Muzny D."/>
            <person name="Gibbs R."/>
        </authorList>
    </citation>
    <scope>NUCLEOTIDE SEQUENCE</scope>
    <source>
        <strain evidence="1">Sampled in the wild</strain>
    </source>
</reference>
<evidence type="ECO:0000313" key="1">
    <source>
        <dbReference type="EMBL" id="KAG8230677.1"/>
    </source>
</evidence>
<dbReference type="InterPro" id="IPR027417">
    <property type="entry name" value="P-loop_NTPase"/>
</dbReference>
<dbReference type="Proteomes" id="UP000792457">
    <property type="component" value="Unassembled WGS sequence"/>
</dbReference>
<gene>
    <name evidence="1" type="ORF">J437_LFUL010754</name>
</gene>
<accession>A0A8K0P2J2</accession>